<comment type="caution">
    <text evidence="2">The sequence shown here is derived from an EMBL/GenBank/DDBJ whole genome shotgun (WGS) entry which is preliminary data.</text>
</comment>
<sequence length="85" mass="9018">MVLGWAAMLPCAYLLALLSLPASPEMSLLAFVIGFTYVLPASFAVLVVGVLITMALRHWTASGLWLGVTSSWLATAIVAIGVWLL</sequence>
<dbReference type="RefSeq" id="WP_166385931.1">
    <property type="nucleotide sequence ID" value="NZ_BAAATT010000036.1"/>
</dbReference>
<protein>
    <submittedName>
        <fullName evidence="2">Uncharacterized protein</fullName>
    </submittedName>
</protein>
<organism evidence="2 3">
    <name type="scientific">Catellatospora methionotrophica</name>
    <dbReference type="NCBI Taxonomy" id="121620"/>
    <lineage>
        <taxon>Bacteria</taxon>
        <taxon>Bacillati</taxon>
        <taxon>Actinomycetota</taxon>
        <taxon>Actinomycetes</taxon>
        <taxon>Micromonosporales</taxon>
        <taxon>Micromonosporaceae</taxon>
        <taxon>Catellatospora</taxon>
    </lineage>
</organism>
<dbReference type="EMBL" id="BONJ01000037">
    <property type="protein sequence ID" value="GIG18145.1"/>
    <property type="molecule type" value="Genomic_DNA"/>
</dbReference>
<reference evidence="2" key="1">
    <citation type="submission" date="2021-01" db="EMBL/GenBank/DDBJ databases">
        <title>Whole genome shotgun sequence of Catellatospora methionotrophica NBRC 14553.</title>
        <authorList>
            <person name="Komaki H."/>
            <person name="Tamura T."/>
        </authorList>
    </citation>
    <scope>NUCLEOTIDE SEQUENCE</scope>
    <source>
        <strain evidence="2">NBRC 14553</strain>
    </source>
</reference>
<keyword evidence="1" id="KW-1133">Transmembrane helix</keyword>
<name>A0A8J3LP29_9ACTN</name>
<evidence type="ECO:0000313" key="3">
    <source>
        <dbReference type="Proteomes" id="UP000660339"/>
    </source>
</evidence>
<keyword evidence="3" id="KW-1185">Reference proteome</keyword>
<evidence type="ECO:0000256" key="1">
    <source>
        <dbReference type="SAM" id="Phobius"/>
    </source>
</evidence>
<keyword evidence="1" id="KW-0472">Membrane</keyword>
<evidence type="ECO:0000313" key="2">
    <source>
        <dbReference type="EMBL" id="GIG18145.1"/>
    </source>
</evidence>
<keyword evidence="1" id="KW-0812">Transmembrane</keyword>
<dbReference type="Proteomes" id="UP000660339">
    <property type="component" value="Unassembled WGS sequence"/>
</dbReference>
<dbReference type="AlphaFoldDB" id="A0A8J3LP29"/>
<proteinExistence type="predicted"/>
<feature type="transmembrane region" description="Helical" evidence="1">
    <location>
        <begin position="64"/>
        <end position="84"/>
    </location>
</feature>
<feature type="transmembrane region" description="Helical" evidence="1">
    <location>
        <begin position="31"/>
        <end position="52"/>
    </location>
</feature>
<accession>A0A8J3LP29</accession>
<gene>
    <name evidence="2" type="ORF">Cme02nite_64770</name>
</gene>